<dbReference type="Gene3D" id="3.50.50.60">
    <property type="entry name" value="FAD/NAD(P)-binding domain"/>
    <property type="match status" value="1"/>
</dbReference>
<protein>
    <submittedName>
        <fullName evidence="2">FAD-dependent oxidoreductase</fullName>
    </submittedName>
</protein>
<dbReference type="Proteomes" id="UP000636793">
    <property type="component" value="Unassembled WGS sequence"/>
</dbReference>
<gene>
    <name evidence="2" type="ORF">GCM10011492_11900</name>
</gene>
<dbReference type="PANTHER" id="PTHR13847">
    <property type="entry name" value="SARCOSINE DEHYDROGENASE-RELATED"/>
    <property type="match status" value="1"/>
</dbReference>
<name>A0A916SZP0_9MICO</name>
<dbReference type="AlphaFoldDB" id="A0A916SZP0"/>
<dbReference type="PANTHER" id="PTHR13847:SF285">
    <property type="entry name" value="FAD DEPENDENT OXIDOREDUCTASE DOMAIN-CONTAINING PROTEIN"/>
    <property type="match status" value="1"/>
</dbReference>
<evidence type="ECO:0000313" key="3">
    <source>
        <dbReference type="Proteomes" id="UP000636793"/>
    </source>
</evidence>
<dbReference type="InterPro" id="IPR006076">
    <property type="entry name" value="FAD-dep_OxRdtase"/>
</dbReference>
<comment type="caution">
    <text evidence="2">The sequence shown here is derived from an EMBL/GenBank/DDBJ whole genome shotgun (WGS) entry which is preliminary data.</text>
</comment>
<dbReference type="Gene3D" id="3.30.9.10">
    <property type="entry name" value="D-Amino Acid Oxidase, subunit A, domain 2"/>
    <property type="match status" value="1"/>
</dbReference>
<keyword evidence="3" id="KW-1185">Reference proteome</keyword>
<dbReference type="GO" id="GO:0005737">
    <property type="term" value="C:cytoplasm"/>
    <property type="evidence" value="ECO:0007669"/>
    <property type="project" value="TreeGrafter"/>
</dbReference>
<dbReference type="EMBL" id="BMHI01000002">
    <property type="protein sequence ID" value="GGB23646.1"/>
    <property type="molecule type" value="Genomic_DNA"/>
</dbReference>
<evidence type="ECO:0000259" key="1">
    <source>
        <dbReference type="Pfam" id="PF01266"/>
    </source>
</evidence>
<reference evidence="2" key="1">
    <citation type="journal article" date="2014" name="Int. J. Syst. Evol. Microbiol.">
        <title>Complete genome sequence of Corynebacterium casei LMG S-19264T (=DSM 44701T), isolated from a smear-ripened cheese.</title>
        <authorList>
            <consortium name="US DOE Joint Genome Institute (JGI-PGF)"/>
            <person name="Walter F."/>
            <person name="Albersmeier A."/>
            <person name="Kalinowski J."/>
            <person name="Ruckert C."/>
        </authorList>
    </citation>
    <scope>NUCLEOTIDE SEQUENCE</scope>
    <source>
        <strain evidence="2">CGMCC 1.15085</strain>
    </source>
</reference>
<dbReference type="InterPro" id="IPR036188">
    <property type="entry name" value="FAD/NAD-bd_sf"/>
</dbReference>
<dbReference type="SUPFAM" id="SSF51905">
    <property type="entry name" value="FAD/NAD(P)-binding domain"/>
    <property type="match status" value="1"/>
</dbReference>
<feature type="domain" description="FAD dependent oxidoreductase" evidence="1">
    <location>
        <begin position="35"/>
        <end position="396"/>
    </location>
</feature>
<evidence type="ECO:0000313" key="2">
    <source>
        <dbReference type="EMBL" id="GGB23646.1"/>
    </source>
</evidence>
<reference evidence="2" key="2">
    <citation type="submission" date="2020-09" db="EMBL/GenBank/DDBJ databases">
        <authorList>
            <person name="Sun Q."/>
            <person name="Zhou Y."/>
        </authorList>
    </citation>
    <scope>NUCLEOTIDE SEQUENCE</scope>
    <source>
        <strain evidence="2">CGMCC 1.15085</strain>
    </source>
</reference>
<sequence length="460" mass="50007">MSPYATIVRMTARPLWWDASTPTDRPSLTDDATVDVCIVGAGFTGLWSAYYLLRSDPSLSVLVVEAEHAGYGASGRNGGWVSALYPTPPEVLAKAHGDAAARAQYAALRDSVAEVGRVVDAEAINCGFRHGGTVVVARSRAQLTRAKEEVAHSEHWSLGTSLLKQDAAVERLCATGTLGATYNPHCARVQPRRLVDGVADAVERLGGRIVEHTRVTSIEPGMAHTTGGPIIRAGSIIRATEAWSSHLPGSTRAVAPVYSLIVATEPLAADWWKRIGLARAETFSEHRHVIVYGQRTSDDRLVFGGRGAPYHFRSGIRPEFDEDPRVFETLKSSLRQMFPVLDDVRFTHSWGGALGIPRDWQPSVGYDTATGLGWSGGYVGDGVALSNLGGRTVAELVTGQRTELSKLPWVQHNSRRWEPEPLRWLGINAGLQVASWADREERVTRRPATLGRVLSFLTGH</sequence>
<organism evidence="2 3">
    <name type="scientific">Flexivirga endophytica</name>
    <dbReference type="NCBI Taxonomy" id="1849103"/>
    <lineage>
        <taxon>Bacteria</taxon>
        <taxon>Bacillati</taxon>
        <taxon>Actinomycetota</taxon>
        <taxon>Actinomycetes</taxon>
        <taxon>Micrococcales</taxon>
        <taxon>Dermacoccaceae</taxon>
        <taxon>Flexivirga</taxon>
    </lineage>
</organism>
<dbReference type="Pfam" id="PF01266">
    <property type="entry name" value="DAO"/>
    <property type="match status" value="1"/>
</dbReference>
<accession>A0A916SZP0</accession>
<proteinExistence type="predicted"/>